<evidence type="ECO:0000313" key="6">
    <source>
        <dbReference type="Proteomes" id="UP000594681"/>
    </source>
</evidence>
<dbReference type="AlphaFoldDB" id="A0A7T0KDH6"/>
<accession>A0A7T0KDH6</accession>
<dbReference type="GO" id="GO:0003700">
    <property type="term" value="F:DNA-binding transcription factor activity"/>
    <property type="evidence" value="ECO:0007669"/>
    <property type="project" value="InterPro"/>
</dbReference>
<keyword evidence="6" id="KW-1185">Reference proteome</keyword>
<dbReference type="SMART" id="SM00895">
    <property type="entry name" value="FCD"/>
    <property type="match status" value="1"/>
</dbReference>
<dbReference type="SUPFAM" id="SSF48008">
    <property type="entry name" value="GntR ligand-binding domain-like"/>
    <property type="match status" value="1"/>
</dbReference>
<dbReference type="InterPro" id="IPR011711">
    <property type="entry name" value="GntR_C"/>
</dbReference>
<dbReference type="KEGG" id="cliz:G7Y31_07955"/>
<evidence type="ECO:0000256" key="1">
    <source>
        <dbReference type="ARBA" id="ARBA00023015"/>
    </source>
</evidence>
<gene>
    <name evidence="5" type="ORF">G7Y31_07955</name>
</gene>
<dbReference type="SUPFAM" id="SSF46785">
    <property type="entry name" value="Winged helix' DNA-binding domain"/>
    <property type="match status" value="1"/>
</dbReference>
<name>A0A7T0KDH6_9CORY</name>
<sequence length="216" mass="23939">MPAKTPAATRAYDLVKLRILHGVYADTTLLSEGDVATELGLSRTPVREAFLRLEVEGFLKLYPKRGALVVPIPPEGIREVYEARELIESHSARHICAQDQDFRGQVCGELEELIGAQLACLRDGDLQEYTRLDAAFHQVIMDHGGNSVLAAVGQSLREKQQRCTSTAIGRNLDTAYHFVEGHRRIVLTLRAGDTAAYAREIHQHLADSQAQLSAQR</sequence>
<dbReference type="SMART" id="SM00345">
    <property type="entry name" value="HTH_GNTR"/>
    <property type="match status" value="1"/>
</dbReference>
<reference evidence="5 6" key="1">
    <citation type="submission" date="2020-11" db="EMBL/GenBank/DDBJ databases">
        <title>Corynebacterium sp. ZJ-599.</title>
        <authorList>
            <person name="Zhou J."/>
        </authorList>
    </citation>
    <scope>NUCLEOTIDE SEQUENCE [LARGE SCALE GENOMIC DNA]</scope>
    <source>
        <strain evidence="5 6">ZJ-599</strain>
    </source>
</reference>
<dbReference type="InterPro" id="IPR036388">
    <property type="entry name" value="WH-like_DNA-bd_sf"/>
</dbReference>
<dbReference type="EMBL" id="CP064954">
    <property type="protein sequence ID" value="QPK78494.1"/>
    <property type="molecule type" value="Genomic_DNA"/>
</dbReference>
<organism evidence="5 6">
    <name type="scientific">Corynebacterium lizhenjunii</name>
    <dbReference type="NCBI Taxonomy" id="2709394"/>
    <lineage>
        <taxon>Bacteria</taxon>
        <taxon>Bacillati</taxon>
        <taxon>Actinomycetota</taxon>
        <taxon>Actinomycetes</taxon>
        <taxon>Mycobacteriales</taxon>
        <taxon>Corynebacteriaceae</taxon>
        <taxon>Corynebacterium</taxon>
    </lineage>
</organism>
<dbReference type="Pfam" id="PF00392">
    <property type="entry name" value="GntR"/>
    <property type="match status" value="1"/>
</dbReference>
<dbReference type="PANTHER" id="PTHR43537:SF24">
    <property type="entry name" value="GLUCONATE OPERON TRANSCRIPTIONAL REPRESSOR"/>
    <property type="match status" value="1"/>
</dbReference>
<keyword evidence="2" id="KW-0238">DNA-binding</keyword>
<dbReference type="InterPro" id="IPR036390">
    <property type="entry name" value="WH_DNA-bd_sf"/>
</dbReference>
<proteinExistence type="predicted"/>
<dbReference type="Gene3D" id="1.10.10.10">
    <property type="entry name" value="Winged helix-like DNA-binding domain superfamily/Winged helix DNA-binding domain"/>
    <property type="match status" value="1"/>
</dbReference>
<evidence type="ECO:0000259" key="4">
    <source>
        <dbReference type="PROSITE" id="PS50949"/>
    </source>
</evidence>
<dbReference type="InterPro" id="IPR000524">
    <property type="entry name" value="Tscrpt_reg_HTH_GntR"/>
</dbReference>
<dbReference type="InterPro" id="IPR008920">
    <property type="entry name" value="TF_FadR/GntR_C"/>
</dbReference>
<dbReference type="GO" id="GO:0003677">
    <property type="term" value="F:DNA binding"/>
    <property type="evidence" value="ECO:0007669"/>
    <property type="project" value="UniProtKB-KW"/>
</dbReference>
<protein>
    <submittedName>
        <fullName evidence="5">GntR family transcriptional regulator</fullName>
    </submittedName>
</protein>
<dbReference type="RefSeq" id="WP_165010181.1">
    <property type="nucleotide sequence ID" value="NZ_CP064954.1"/>
</dbReference>
<keyword evidence="1" id="KW-0805">Transcription regulation</keyword>
<dbReference type="PANTHER" id="PTHR43537">
    <property type="entry name" value="TRANSCRIPTIONAL REGULATOR, GNTR FAMILY"/>
    <property type="match status" value="1"/>
</dbReference>
<dbReference type="Pfam" id="PF07729">
    <property type="entry name" value="FCD"/>
    <property type="match status" value="1"/>
</dbReference>
<keyword evidence="3" id="KW-0804">Transcription</keyword>
<evidence type="ECO:0000313" key="5">
    <source>
        <dbReference type="EMBL" id="QPK78494.1"/>
    </source>
</evidence>
<dbReference type="Proteomes" id="UP000594681">
    <property type="component" value="Chromosome"/>
</dbReference>
<dbReference type="PRINTS" id="PR00035">
    <property type="entry name" value="HTHGNTR"/>
</dbReference>
<feature type="domain" description="HTH gntR-type" evidence="4">
    <location>
        <begin position="5"/>
        <end position="72"/>
    </location>
</feature>
<evidence type="ECO:0000256" key="2">
    <source>
        <dbReference type="ARBA" id="ARBA00023125"/>
    </source>
</evidence>
<dbReference type="Gene3D" id="1.20.120.530">
    <property type="entry name" value="GntR ligand-binding domain-like"/>
    <property type="match status" value="1"/>
</dbReference>
<dbReference type="PROSITE" id="PS50949">
    <property type="entry name" value="HTH_GNTR"/>
    <property type="match status" value="1"/>
</dbReference>
<evidence type="ECO:0000256" key="3">
    <source>
        <dbReference type="ARBA" id="ARBA00023163"/>
    </source>
</evidence>